<gene>
    <name evidence="2" type="ORF">SAMN02745166_01886</name>
</gene>
<dbReference type="InterPro" id="IPR020988">
    <property type="entry name" value="Pept_U32_collagenase"/>
</dbReference>
<organism evidence="2 3">
    <name type="scientific">Prosthecobacter debontii</name>
    <dbReference type="NCBI Taxonomy" id="48467"/>
    <lineage>
        <taxon>Bacteria</taxon>
        <taxon>Pseudomonadati</taxon>
        <taxon>Verrucomicrobiota</taxon>
        <taxon>Verrucomicrobiia</taxon>
        <taxon>Verrucomicrobiales</taxon>
        <taxon>Verrucomicrobiaceae</taxon>
        <taxon>Prosthecobacter</taxon>
    </lineage>
</organism>
<dbReference type="OrthoDB" id="9807498at2"/>
<keyword evidence="2" id="KW-0645">Protease</keyword>
<dbReference type="PANTHER" id="PTHR30217:SF10">
    <property type="entry name" value="23S RRNA 5-HYDROXYCYTIDINE C2501 SYNTHASE"/>
    <property type="match status" value="1"/>
</dbReference>
<dbReference type="GO" id="GO:0008233">
    <property type="term" value="F:peptidase activity"/>
    <property type="evidence" value="ECO:0007669"/>
    <property type="project" value="UniProtKB-KW"/>
</dbReference>
<dbReference type="InterPro" id="IPR051454">
    <property type="entry name" value="RNA/ubiquinone_mod_enzymes"/>
</dbReference>
<dbReference type="InterPro" id="IPR001539">
    <property type="entry name" value="Peptidase_U32"/>
</dbReference>
<dbReference type="Proteomes" id="UP000190774">
    <property type="component" value="Unassembled WGS sequence"/>
</dbReference>
<reference evidence="3" key="1">
    <citation type="submission" date="2017-02" db="EMBL/GenBank/DDBJ databases">
        <authorList>
            <person name="Varghese N."/>
            <person name="Submissions S."/>
        </authorList>
    </citation>
    <scope>NUCLEOTIDE SEQUENCE [LARGE SCALE GENOMIC DNA]</scope>
    <source>
        <strain evidence="3">ATCC 700200</strain>
    </source>
</reference>
<sequence>MPRPVHLPELLSPAGNWDCARAAVANGADAIFFGLPKFNARMRADNFTADDLPELMKFLHSHGVKGYCAFNVLIFTGELADAEQQLRQLEAAGVDAVIVQDLGLARMVKRLTPNLRLHASTQMTITSPEGLELANTLGIDQAVLARELSLRELERFRATESPEVPLEVFVHGALCVAYSGQCLTSESLGRRSANRGECAQACRMPYEMIVDGELRDLGDKRYLLSPQDLAAVQEIPRLIELGIRSFKIEGRLKTPEYVAAVTRVYRKAMDAALADQDVTQVITDEDRYELEMTFSRGLYSGWMHGVNHQQLVGAYYGKKRGYYIGVVRSVARDAVELEEVPSHLKNGDGVVFENLQDTNDEQGGRIYGLHGNWLEFQRGRLRTDLIQPGTRLFKTGDQVLEQQLRQTFQGDIPLRKKQKLDLVISGRPGVPLVIQVKDQTIQVQSSLPLDQARQRPLNLEVLQNQLGRLGGTAYELGDVELHLEGEVILPVSELNKMRRALVHAVSEAPSTEPARRPFSTEHVRAMLAEVGSKQANTSPAPDAATLHVLCRNQAQIEAALEAGVSELYVDFEDVRLYADAVKHVRDNSQAHIYLATPRIQKSGEAGFFKLISRAEPHGVLIRNLGAIAFFKDAGIPVTGDFSLNVANPLTADFLKQTGLERLTISYDLNIEQVLDLLHGAPAEWFEITLHQHMPMFHMEHCAFAAFLSKGTDFTTCGRPCERHQVRLRDRVGMEHPLKADVGCRNTLFNAVPQTGAQFFTGLMQAGLRHYRIELLEQSREESTRIIRTYQNLLAGQRGGEDIWRDLKAQSQLGVTRGTMAELV</sequence>
<keyword evidence="2" id="KW-0378">Hydrolase</keyword>
<protein>
    <submittedName>
        <fullName evidence="2">Putative protease</fullName>
    </submittedName>
</protein>
<name>A0A1T4XSM4_9BACT</name>
<dbReference type="Pfam" id="PF01136">
    <property type="entry name" value="Peptidase_U32"/>
    <property type="match status" value="2"/>
</dbReference>
<evidence type="ECO:0000259" key="1">
    <source>
        <dbReference type="Pfam" id="PF12392"/>
    </source>
</evidence>
<dbReference type="STRING" id="48467.SAMN02745166_01886"/>
<evidence type="ECO:0000313" key="2">
    <source>
        <dbReference type="EMBL" id="SKA92373.1"/>
    </source>
</evidence>
<keyword evidence="3" id="KW-1185">Reference proteome</keyword>
<dbReference type="GO" id="GO:0006508">
    <property type="term" value="P:proteolysis"/>
    <property type="evidence" value="ECO:0007669"/>
    <property type="project" value="UniProtKB-KW"/>
</dbReference>
<accession>A0A1T4XSM4</accession>
<evidence type="ECO:0000313" key="3">
    <source>
        <dbReference type="Proteomes" id="UP000190774"/>
    </source>
</evidence>
<dbReference type="RefSeq" id="WP_078813067.1">
    <property type="nucleotide sequence ID" value="NZ_FUYE01000005.1"/>
</dbReference>
<proteinExistence type="predicted"/>
<dbReference type="AlphaFoldDB" id="A0A1T4XSM4"/>
<dbReference type="PANTHER" id="PTHR30217">
    <property type="entry name" value="PEPTIDASE U32 FAMILY"/>
    <property type="match status" value="1"/>
</dbReference>
<dbReference type="Pfam" id="PF12392">
    <property type="entry name" value="DUF3656"/>
    <property type="match status" value="1"/>
</dbReference>
<feature type="domain" description="Peptidase U32 collagenase" evidence="1">
    <location>
        <begin position="392"/>
        <end position="508"/>
    </location>
</feature>
<dbReference type="EMBL" id="FUYE01000005">
    <property type="protein sequence ID" value="SKA92373.1"/>
    <property type="molecule type" value="Genomic_DNA"/>
</dbReference>